<evidence type="ECO:0000256" key="10">
    <source>
        <dbReference type="ARBA" id="ARBA00023295"/>
    </source>
</evidence>
<keyword evidence="6 15" id="KW-0732">Signal</keyword>
<keyword evidence="19" id="KW-1185">Reference proteome</keyword>
<sequence length="506" mass="52164">MSSYQRASTAISALFCLITTVAAGFSSSSADNIAIYWGQNSYGAATGTSNAQQRLAYYCSNAQVDIIPLAFLNVISDPSVNFANAGDNCTAFSGSTLLDCPQLEEDIQTCQSTYGKTITLSVGGATYTEGGFSSSSAASKAADNIWAMFGPVQSNNSVNRPFGKAVIDGFDFDFESSSSNMAPFASALRSKMDAATAAGDKPYYLSAAPQCPYPDIADNDMLAGAVSFDFVMVQFYNNYCGLPSFVSGATTQNNFNFETWDKWAKTSSKNPNVRVLLGIPGSTTAAGTGYTTGSSLTSIITYVKQFSSFGGIMIWDMSQVYANTGFLDQVVAGLGSGSSTPATTAHTTTIATATTKASNTPGGVTTASRSTTTTGRISTLRTLSTKVTTPGQAPGNAQPTTFSTLTRSTSKGSPSGGGASGSCGDASTVTHTVTAYVTISGATQQAAKSDTGPGTATTAAPSSVPTKSATTVQQWGQCGGIGYTGSTQCEAPFTCVQNSVWWAQCQ</sequence>
<dbReference type="SUPFAM" id="SSF57180">
    <property type="entry name" value="Cellulose-binding domain"/>
    <property type="match status" value="1"/>
</dbReference>
<dbReference type="PROSITE" id="PS01095">
    <property type="entry name" value="GH18_1"/>
    <property type="match status" value="1"/>
</dbReference>
<evidence type="ECO:0000256" key="11">
    <source>
        <dbReference type="ARBA" id="ARBA00023326"/>
    </source>
</evidence>
<name>A0ABR3YM17_9PEZI</name>
<evidence type="ECO:0000256" key="6">
    <source>
        <dbReference type="ARBA" id="ARBA00022729"/>
    </source>
</evidence>
<evidence type="ECO:0000256" key="4">
    <source>
        <dbReference type="ARBA" id="ARBA00022525"/>
    </source>
</evidence>
<evidence type="ECO:0000256" key="5">
    <source>
        <dbReference type="ARBA" id="ARBA00022669"/>
    </source>
</evidence>
<keyword evidence="5" id="KW-0147">Chitin-binding</keyword>
<organism evidence="18 19">
    <name type="scientific">Sporothrix stenoceras</name>
    <dbReference type="NCBI Taxonomy" id="5173"/>
    <lineage>
        <taxon>Eukaryota</taxon>
        <taxon>Fungi</taxon>
        <taxon>Dikarya</taxon>
        <taxon>Ascomycota</taxon>
        <taxon>Pezizomycotina</taxon>
        <taxon>Sordariomycetes</taxon>
        <taxon>Sordariomycetidae</taxon>
        <taxon>Ophiostomatales</taxon>
        <taxon>Ophiostomataceae</taxon>
        <taxon>Sporothrix</taxon>
    </lineage>
</organism>
<evidence type="ECO:0000256" key="3">
    <source>
        <dbReference type="ARBA" id="ARBA00012729"/>
    </source>
</evidence>
<accession>A0ABR3YM17</accession>
<feature type="compositionally biased region" description="Polar residues" evidence="14">
    <location>
        <begin position="386"/>
        <end position="407"/>
    </location>
</feature>
<keyword evidence="10 13" id="KW-0326">Glycosidase</keyword>
<protein>
    <recommendedName>
        <fullName evidence="3">chitinase</fullName>
        <ecNumber evidence="3">3.2.1.14</ecNumber>
    </recommendedName>
</protein>
<dbReference type="Pfam" id="PF00734">
    <property type="entry name" value="CBM_1"/>
    <property type="match status" value="1"/>
</dbReference>
<dbReference type="EMBL" id="JAWCUI010000083">
    <property type="protein sequence ID" value="KAL1888898.1"/>
    <property type="molecule type" value="Genomic_DNA"/>
</dbReference>
<evidence type="ECO:0000256" key="1">
    <source>
        <dbReference type="ARBA" id="ARBA00000822"/>
    </source>
</evidence>
<dbReference type="SUPFAM" id="SSF51445">
    <property type="entry name" value="(Trans)glycosidases"/>
    <property type="match status" value="1"/>
</dbReference>
<comment type="similarity">
    <text evidence="12">Belongs to the glycosyl hydrolase 18 family. Chitinase class III subfamily.</text>
</comment>
<dbReference type="Pfam" id="PF00704">
    <property type="entry name" value="Glyco_hydro_18"/>
    <property type="match status" value="1"/>
</dbReference>
<keyword evidence="7 13" id="KW-0378">Hydrolase</keyword>
<dbReference type="InterPro" id="IPR000254">
    <property type="entry name" value="CBD"/>
</dbReference>
<dbReference type="InterPro" id="IPR001223">
    <property type="entry name" value="Glyco_hydro18_cat"/>
</dbReference>
<proteinExistence type="inferred from homology"/>
<dbReference type="InterPro" id="IPR001579">
    <property type="entry name" value="Glyco_hydro_18_chit_AS"/>
</dbReference>
<evidence type="ECO:0000256" key="14">
    <source>
        <dbReference type="SAM" id="MobiDB-lite"/>
    </source>
</evidence>
<dbReference type="EC" id="3.2.1.14" evidence="3"/>
<reference evidence="18 19" key="1">
    <citation type="journal article" date="2024" name="IMA Fungus">
        <title>IMA Genome - F19 : A genome assembly and annotation guide to empower mycologists, including annotated draft genome sequences of Ceratocystis pirilliformis, Diaporthe australafricana, Fusarium ophioides, Paecilomyces lecythidis, and Sporothrix stenoceras.</title>
        <authorList>
            <person name="Aylward J."/>
            <person name="Wilson A.M."/>
            <person name="Visagie C.M."/>
            <person name="Spraker J."/>
            <person name="Barnes I."/>
            <person name="Buitendag C."/>
            <person name="Ceriani C."/>
            <person name="Del Mar Angel L."/>
            <person name="du Plessis D."/>
            <person name="Fuchs T."/>
            <person name="Gasser K."/>
            <person name="Kramer D."/>
            <person name="Li W."/>
            <person name="Munsamy K."/>
            <person name="Piso A."/>
            <person name="Price J.L."/>
            <person name="Sonnekus B."/>
            <person name="Thomas C."/>
            <person name="van der Nest A."/>
            <person name="van Dijk A."/>
            <person name="van Heerden A."/>
            <person name="van Vuuren N."/>
            <person name="Yilmaz N."/>
            <person name="Duong T.A."/>
            <person name="van der Merwe N.A."/>
            <person name="Wingfield M.J."/>
            <person name="Wingfield B.D."/>
        </authorList>
    </citation>
    <scope>NUCLEOTIDE SEQUENCE [LARGE SCALE GENOMIC DNA]</scope>
    <source>
        <strain evidence="18 19">CMW 5346</strain>
    </source>
</reference>
<feature type="chain" id="PRO_5045280807" description="chitinase" evidence="15">
    <location>
        <begin position="24"/>
        <end position="506"/>
    </location>
</feature>
<evidence type="ECO:0000259" key="17">
    <source>
        <dbReference type="PROSITE" id="PS51910"/>
    </source>
</evidence>
<keyword evidence="4" id="KW-0964">Secreted</keyword>
<evidence type="ECO:0000256" key="2">
    <source>
        <dbReference type="ARBA" id="ARBA00004613"/>
    </source>
</evidence>
<dbReference type="Gene3D" id="3.20.20.80">
    <property type="entry name" value="Glycosidases"/>
    <property type="match status" value="1"/>
</dbReference>
<evidence type="ECO:0000256" key="13">
    <source>
        <dbReference type="RuleBase" id="RU000489"/>
    </source>
</evidence>
<evidence type="ECO:0000256" key="12">
    <source>
        <dbReference type="ARBA" id="ARBA00025727"/>
    </source>
</evidence>
<feature type="region of interest" description="Disordered" evidence="14">
    <location>
        <begin position="353"/>
        <end position="424"/>
    </location>
</feature>
<keyword evidence="9" id="KW-0119">Carbohydrate metabolism</keyword>
<evidence type="ECO:0000256" key="8">
    <source>
        <dbReference type="ARBA" id="ARBA00023024"/>
    </source>
</evidence>
<feature type="signal peptide" evidence="15">
    <location>
        <begin position="1"/>
        <end position="23"/>
    </location>
</feature>
<keyword evidence="11" id="KW-0624">Polysaccharide degradation</keyword>
<evidence type="ECO:0000256" key="7">
    <source>
        <dbReference type="ARBA" id="ARBA00022801"/>
    </source>
</evidence>
<evidence type="ECO:0000259" key="16">
    <source>
        <dbReference type="PROSITE" id="PS51164"/>
    </source>
</evidence>
<dbReference type="InterPro" id="IPR045321">
    <property type="entry name" value="Cts1-like"/>
</dbReference>
<evidence type="ECO:0000256" key="15">
    <source>
        <dbReference type="SAM" id="SignalP"/>
    </source>
</evidence>
<comment type="subcellular location">
    <subcellularLocation>
        <location evidence="2">Secreted</location>
    </subcellularLocation>
</comment>
<gene>
    <name evidence="18" type="primary">CHT2_4</name>
    <name evidence="18" type="ORF">Sste5346_009282</name>
</gene>
<dbReference type="InterPro" id="IPR035971">
    <property type="entry name" value="CBD_sf"/>
</dbReference>
<feature type="domain" description="CBM1" evidence="16">
    <location>
        <begin position="470"/>
        <end position="506"/>
    </location>
</feature>
<dbReference type="PROSITE" id="PS00562">
    <property type="entry name" value="CBM1_1"/>
    <property type="match status" value="1"/>
</dbReference>
<comment type="caution">
    <text evidence="18">The sequence shown here is derived from an EMBL/GenBank/DDBJ whole genome shotgun (WGS) entry which is preliminary data.</text>
</comment>
<feature type="region of interest" description="Disordered" evidence="14">
    <location>
        <begin position="444"/>
        <end position="468"/>
    </location>
</feature>
<feature type="compositionally biased region" description="Low complexity" evidence="14">
    <location>
        <begin position="451"/>
        <end position="468"/>
    </location>
</feature>
<evidence type="ECO:0000256" key="9">
    <source>
        <dbReference type="ARBA" id="ARBA00023277"/>
    </source>
</evidence>
<dbReference type="PANTHER" id="PTHR45708">
    <property type="entry name" value="ENDOCHITINASE"/>
    <property type="match status" value="1"/>
</dbReference>
<evidence type="ECO:0000313" key="18">
    <source>
        <dbReference type="EMBL" id="KAL1888898.1"/>
    </source>
</evidence>
<dbReference type="InterPro" id="IPR017853">
    <property type="entry name" value="GH"/>
</dbReference>
<feature type="domain" description="GH18" evidence="17">
    <location>
        <begin position="31"/>
        <end position="337"/>
    </location>
</feature>
<dbReference type="InterPro" id="IPR050542">
    <property type="entry name" value="Glycosyl_Hydrlase18_Chitinase"/>
</dbReference>
<dbReference type="PANTHER" id="PTHR45708:SF49">
    <property type="entry name" value="ENDOCHITINASE"/>
    <property type="match status" value="1"/>
</dbReference>
<dbReference type="Proteomes" id="UP001583186">
    <property type="component" value="Unassembled WGS sequence"/>
</dbReference>
<dbReference type="SMART" id="SM00236">
    <property type="entry name" value="fCBD"/>
    <property type="match status" value="1"/>
</dbReference>
<dbReference type="PROSITE" id="PS51164">
    <property type="entry name" value="CBM1_2"/>
    <property type="match status" value="1"/>
</dbReference>
<dbReference type="CDD" id="cd02877">
    <property type="entry name" value="GH18_hevamine_XipI_class_III"/>
    <property type="match status" value="1"/>
</dbReference>
<feature type="compositionally biased region" description="Low complexity" evidence="14">
    <location>
        <begin position="353"/>
        <end position="385"/>
    </location>
</feature>
<evidence type="ECO:0000313" key="19">
    <source>
        <dbReference type="Proteomes" id="UP001583186"/>
    </source>
</evidence>
<dbReference type="GO" id="GO:0008843">
    <property type="term" value="F:endochitinase activity"/>
    <property type="evidence" value="ECO:0007669"/>
    <property type="project" value="UniProtKB-EC"/>
</dbReference>
<keyword evidence="8" id="KW-0146">Chitin degradation</keyword>
<dbReference type="PROSITE" id="PS51910">
    <property type="entry name" value="GH18_2"/>
    <property type="match status" value="1"/>
</dbReference>
<comment type="catalytic activity">
    <reaction evidence="1">
        <text>Random endo-hydrolysis of N-acetyl-beta-D-glucosaminide (1-&gt;4)-beta-linkages in chitin and chitodextrins.</text>
        <dbReference type="EC" id="3.2.1.14"/>
    </reaction>
</comment>